<name>A0A8J8P1C5_HALGN</name>
<protein>
    <submittedName>
        <fullName evidence="1">Uncharacterized protein</fullName>
    </submittedName>
</protein>
<reference evidence="1" key="1">
    <citation type="submission" date="2019-06" db="EMBL/GenBank/DDBJ databases">
        <authorList>
            <person name="Zheng W."/>
        </authorList>
    </citation>
    <scope>NUCLEOTIDE SEQUENCE</scope>
    <source>
        <strain evidence="1">QDHG01</strain>
    </source>
</reference>
<evidence type="ECO:0000313" key="1">
    <source>
        <dbReference type="EMBL" id="TNV85478.1"/>
    </source>
</evidence>
<proteinExistence type="predicted"/>
<gene>
    <name evidence="1" type="ORF">FGO68_gene3309</name>
</gene>
<dbReference type="AlphaFoldDB" id="A0A8J8P1C5"/>
<comment type="caution">
    <text evidence="1">The sequence shown here is derived from an EMBL/GenBank/DDBJ whole genome shotgun (WGS) entry which is preliminary data.</text>
</comment>
<evidence type="ECO:0000313" key="2">
    <source>
        <dbReference type="Proteomes" id="UP000785679"/>
    </source>
</evidence>
<dbReference type="EMBL" id="RRYP01001804">
    <property type="protein sequence ID" value="TNV85478.1"/>
    <property type="molecule type" value="Genomic_DNA"/>
</dbReference>
<accession>A0A8J8P1C5</accession>
<sequence>MDNKEPRFCYNSEDYEQDFFSYGSDFPIYDAKNAENATEENLINSYRCYMAAHNARDQFILIGRFQNITYRLAGIDKRGRADVVGPSIGELEFFNFQGSPEEVFGLDVPCCSSHNGAWSYKTNDSFILGAIHGGLPFYLASPRTRYYLACEKRVITTYTRELVGLLHFGYKIEDHGILGEVMICKDYSKAKSATLKEYNEILTNYSKHYLEQLLAL</sequence>
<organism evidence="1 2">
    <name type="scientific">Halteria grandinella</name>
    <dbReference type="NCBI Taxonomy" id="5974"/>
    <lineage>
        <taxon>Eukaryota</taxon>
        <taxon>Sar</taxon>
        <taxon>Alveolata</taxon>
        <taxon>Ciliophora</taxon>
        <taxon>Intramacronucleata</taxon>
        <taxon>Spirotrichea</taxon>
        <taxon>Stichotrichia</taxon>
        <taxon>Sporadotrichida</taxon>
        <taxon>Halteriidae</taxon>
        <taxon>Halteria</taxon>
    </lineage>
</organism>
<keyword evidence="2" id="KW-1185">Reference proteome</keyword>
<dbReference type="Proteomes" id="UP000785679">
    <property type="component" value="Unassembled WGS sequence"/>
</dbReference>